<dbReference type="InterPro" id="IPR012889">
    <property type="entry name" value="Fucose_isomerase_N2"/>
</dbReference>
<evidence type="ECO:0000256" key="3">
    <source>
        <dbReference type="ARBA" id="ARBA00023211"/>
    </source>
</evidence>
<proteinExistence type="predicted"/>
<name>A0A3A4P6T8_ABYX5</name>
<dbReference type="InterPro" id="IPR038393">
    <property type="entry name" value="Fuc_iso_dom3_sf"/>
</dbReference>
<protein>
    <recommendedName>
        <fullName evidence="11">L-fucose isomerase</fullName>
    </recommendedName>
</protein>
<sequence>MPKAERLPVQRKSAPAALTFGVCAACDPRIDRASRERTANIVELIAGIIARHVRTPDRTPVKVVWTPLLIDGERQADLVARQFKETGVGALVCTPDTWAFPQLTLMSLLAHFPADMPVNITCGNSAPKPGVVYAHAVNGALAQSGRLTHLNVGSWPDAGSKPNPSDATIKALIDWCYGALACVGLKGRRVVVFGHDSMGMETALAHVIPTRNVFGLEITRLDMKLLADMLNKDAYDAAELKKLRSWLNRHVGSRIDLSQENAGSKLDQSLAMYLIMRDLLADLNAAGGGFMNQLEWASDTRGIPLPVCDIAESLMNSTFDHSGQKHVMPFATEADVQGLLTMLVMTWLSGGHPPLFMDFRKVWEPWEIRRLAESMNVKISPKDIWAQRGIVDGDNSGSASFDWAGRPKEPVADIMKKISLPGAEPDYFPGGGNSVTFITPGGIEGIAGRLAYSALSGMFSFFWDEAFTVDLPAKLAGAVAQSSNVTWPHTWVVPKYASMPEYKQYAPANHFHMTWDLPVARLQFWMDIANVLSVAPWQARPPFIESIDRPAPLLHLLNGGEATAKMLRAKK</sequence>
<dbReference type="InterPro" id="IPR009015">
    <property type="entry name" value="Fucose_isomerase_N/cen_sf"/>
</dbReference>
<evidence type="ECO:0000256" key="5">
    <source>
        <dbReference type="ARBA" id="ARBA00023253"/>
    </source>
</evidence>
<dbReference type="SUPFAM" id="SSF53743">
    <property type="entry name" value="FucI/AraA N-terminal and middle domains"/>
    <property type="match status" value="1"/>
</dbReference>
<evidence type="ECO:0000259" key="7">
    <source>
        <dbReference type="Pfam" id="PF07881"/>
    </source>
</evidence>
<dbReference type="InterPro" id="IPR012888">
    <property type="entry name" value="Fucose_iso_N1"/>
</dbReference>
<keyword evidence="5" id="KW-0294">Fucose metabolism</keyword>
<dbReference type="Proteomes" id="UP000265882">
    <property type="component" value="Unassembled WGS sequence"/>
</dbReference>
<dbReference type="InterPro" id="IPR005763">
    <property type="entry name" value="Fucose_isomerase"/>
</dbReference>
<dbReference type="AlphaFoldDB" id="A0A3A4P6T8"/>
<dbReference type="Gene3D" id="3.40.275.10">
    <property type="entry name" value="L-fucose Isomerase, Chain A, domain 2"/>
    <property type="match status" value="1"/>
</dbReference>
<dbReference type="InterPro" id="IPR004216">
    <property type="entry name" value="Fuc/Ara_isomerase_C"/>
</dbReference>
<dbReference type="PANTHER" id="PTHR37840">
    <property type="entry name" value="L-FUCOSE ISOMERASE"/>
    <property type="match status" value="1"/>
</dbReference>
<keyword evidence="4" id="KW-0413">Isomerase</keyword>
<dbReference type="Gene3D" id="3.20.14.10">
    <property type="entry name" value="L-fucose/L-arabinose isomerase, C-terminal"/>
    <property type="match status" value="1"/>
</dbReference>
<keyword evidence="3" id="KW-0464">Manganese</keyword>
<dbReference type="GO" id="GO:0030145">
    <property type="term" value="F:manganese ion binding"/>
    <property type="evidence" value="ECO:0007669"/>
    <property type="project" value="InterPro"/>
</dbReference>
<feature type="domain" description="L-fucose isomerase N-terminal-2" evidence="8">
    <location>
        <begin position="192"/>
        <end position="349"/>
    </location>
</feature>
<dbReference type="GO" id="GO:0008790">
    <property type="term" value="F:arabinose isomerase activity"/>
    <property type="evidence" value="ECO:0007669"/>
    <property type="project" value="TreeGrafter"/>
</dbReference>
<evidence type="ECO:0008006" key="11">
    <source>
        <dbReference type="Google" id="ProtNLM"/>
    </source>
</evidence>
<keyword evidence="6" id="KW-0119">Carbohydrate metabolism</keyword>
<dbReference type="GO" id="GO:0008736">
    <property type="term" value="F:L-fucose isomerase activity"/>
    <property type="evidence" value="ECO:0007669"/>
    <property type="project" value="InterPro"/>
</dbReference>
<dbReference type="Pfam" id="PF07881">
    <property type="entry name" value="Fucose_iso_N1"/>
    <property type="match status" value="1"/>
</dbReference>
<organism evidence="9 10">
    <name type="scientific">Abyssobacteria bacterium (strain SURF_5)</name>
    <dbReference type="NCBI Taxonomy" id="2093360"/>
    <lineage>
        <taxon>Bacteria</taxon>
        <taxon>Pseudomonadati</taxon>
        <taxon>Candidatus Hydrogenedentota</taxon>
        <taxon>Candidatus Abyssobacteria</taxon>
    </lineage>
</organism>
<dbReference type="GO" id="GO:0019571">
    <property type="term" value="P:D-arabinose catabolic process"/>
    <property type="evidence" value="ECO:0007669"/>
    <property type="project" value="TreeGrafter"/>
</dbReference>
<evidence type="ECO:0000313" key="10">
    <source>
        <dbReference type="Proteomes" id="UP000265882"/>
    </source>
</evidence>
<dbReference type="InterPro" id="IPR038391">
    <property type="entry name" value="Fucose_iso_dom1_sf"/>
</dbReference>
<dbReference type="InterPro" id="IPR038392">
    <property type="entry name" value="Fucose_isomerase_dom2_sf"/>
</dbReference>
<evidence type="ECO:0000313" key="9">
    <source>
        <dbReference type="EMBL" id="RJP25060.1"/>
    </source>
</evidence>
<evidence type="ECO:0000256" key="1">
    <source>
        <dbReference type="ARBA" id="ARBA00022490"/>
    </source>
</evidence>
<dbReference type="Pfam" id="PF07882">
    <property type="entry name" value="Fucose_iso_N2"/>
    <property type="match status" value="1"/>
</dbReference>
<comment type="caution">
    <text evidence="9">The sequence shown here is derived from an EMBL/GenBank/DDBJ whole genome shotgun (WGS) entry which is preliminary data.</text>
</comment>
<dbReference type="SUPFAM" id="SSF50443">
    <property type="entry name" value="FucI/AraA C-terminal domain-like"/>
    <property type="match status" value="1"/>
</dbReference>
<reference evidence="9 10" key="1">
    <citation type="journal article" date="2017" name="ISME J.">
        <title>Energy and carbon metabolisms in a deep terrestrial subsurface fluid microbial community.</title>
        <authorList>
            <person name="Momper L."/>
            <person name="Jungbluth S.P."/>
            <person name="Lee M.D."/>
            <person name="Amend J.P."/>
        </authorList>
    </citation>
    <scope>NUCLEOTIDE SEQUENCE [LARGE SCALE GENOMIC DNA]</scope>
    <source>
        <strain evidence="9">SURF_5</strain>
    </source>
</reference>
<evidence type="ECO:0000259" key="8">
    <source>
        <dbReference type="Pfam" id="PF07882"/>
    </source>
</evidence>
<dbReference type="EMBL" id="QZKU01000026">
    <property type="protein sequence ID" value="RJP25060.1"/>
    <property type="molecule type" value="Genomic_DNA"/>
</dbReference>
<evidence type="ECO:0000256" key="6">
    <source>
        <dbReference type="ARBA" id="ARBA00023277"/>
    </source>
</evidence>
<dbReference type="PANTHER" id="PTHR37840:SF1">
    <property type="entry name" value="L-FUCOSE ISOMERASE"/>
    <property type="match status" value="1"/>
</dbReference>
<evidence type="ECO:0000256" key="4">
    <source>
        <dbReference type="ARBA" id="ARBA00023235"/>
    </source>
</evidence>
<dbReference type="Gene3D" id="3.40.50.1070">
    <property type="match status" value="1"/>
</dbReference>
<keyword evidence="1" id="KW-0963">Cytoplasm</keyword>
<keyword evidence="2" id="KW-0479">Metal-binding</keyword>
<feature type="domain" description="L-fucose isomerase N-terminal-1" evidence="7">
    <location>
        <begin position="20"/>
        <end position="187"/>
    </location>
</feature>
<gene>
    <name evidence="9" type="ORF">C4520_02785</name>
</gene>
<dbReference type="GO" id="GO:0005737">
    <property type="term" value="C:cytoplasm"/>
    <property type="evidence" value="ECO:0007669"/>
    <property type="project" value="InterPro"/>
</dbReference>
<accession>A0A3A4P6T8</accession>
<dbReference type="GO" id="GO:0042355">
    <property type="term" value="P:L-fucose catabolic process"/>
    <property type="evidence" value="ECO:0007669"/>
    <property type="project" value="TreeGrafter"/>
</dbReference>
<evidence type="ECO:0000256" key="2">
    <source>
        <dbReference type="ARBA" id="ARBA00022723"/>
    </source>
</evidence>